<sequence length="61" mass="6819">MELMEGMRVVVVKATGELRSYEMVTVVDIKGDEVVVGDMTGDLHNVRIDNIQILTPDPDHH</sequence>
<dbReference type="EMBL" id="WNZX01000019">
    <property type="protein sequence ID" value="MUG72899.1"/>
    <property type="molecule type" value="Genomic_DNA"/>
</dbReference>
<protein>
    <recommendedName>
        <fullName evidence="3">DUF2642 domain-containing protein</fullName>
    </recommendedName>
</protein>
<dbReference type="RefSeq" id="WP_054796192.1">
    <property type="nucleotide sequence ID" value="NZ_JARTHJ010000075.1"/>
</dbReference>
<accession>A0A7X2ZDF0</accession>
<comment type="caution">
    <text evidence="1">The sequence shown here is derived from an EMBL/GenBank/DDBJ whole genome shotgun (WGS) entry which is preliminary data.</text>
</comment>
<name>A0A7X2ZDF0_9BACL</name>
<organism evidence="1 2">
    <name type="scientific">Paenibacillus validus</name>
    <dbReference type="NCBI Taxonomy" id="44253"/>
    <lineage>
        <taxon>Bacteria</taxon>
        <taxon>Bacillati</taxon>
        <taxon>Bacillota</taxon>
        <taxon>Bacilli</taxon>
        <taxon>Bacillales</taxon>
        <taxon>Paenibacillaceae</taxon>
        <taxon>Paenibacillus</taxon>
    </lineage>
</organism>
<gene>
    <name evidence="1" type="ORF">GNP93_19750</name>
</gene>
<reference evidence="1 2" key="1">
    <citation type="submission" date="2019-11" db="EMBL/GenBank/DDBJ databases">
        <title>Draft genome sequences of five Paenibacillus species of dairy origin.</title>
        <authorList>
            <person name="Olajide A.M."/>
            <person name="Chen S."/>
            <person name="Lapointe G."/>
        </authorList>
    </citation>
    <scope>NUCLEOTIDE SEQUENCE [LARGE SCALE GENOMIC DNA]</scope>
    <source>
        <strain evidence="1 2">2CS3</strain>
    </source>
</reference>
<dbReference type="Proteomes" id="UP000450917">
    <property type="component" value="Unassembled WGS sequence"/>
</dbReference>
<proteinExistence type="predicted"/>
<dbReference type="AlphaFoldDB" id="A0A7X2ZDF0"/>
<evidence type="ECO:0008006" key="3">
    <source>
        <dbReference type="Google" id="ProtNLM"/>
    </source>
</evidence>
<evidence type="ECO:0000313" key="1">
    <source>
        <dbReference type="EMBL" id="MUG72899.1"/>
    </source>
</evidence>
<evidence type="ECO:0000313" key="2">
    <source>
        <dbReference type="Proteomes" id="UP000450917"/>
    </source>
</evidence>
<keyword evidence="2" id="KW-1185">Reference proteome</keyword>